<evidence type="ECO:0000313" key="3">
    <source>
        <dbReference type="Proteomes" id="UP000182798"/>
    </source>
</evidence>
<dbReference type="AlphaFoldDB" id="A0A1J5TUA4"/>
<protein>
    <submittedName>
        <fullName evidence="2">Uncharacterized protein</fullName>
    </submittedName>
</protein>
<name>A0A1J5TUA4_9GAMM</name>
<reference evidence="2" key="2">
    <citation type="journal article" date="2017" name="Stand. Genomic Sci.">
        <title>Genome sequence of the sulfur-oxidizing Bathymodiolus thermophilus gill endosymbiont.</title>
        <authorList>
            <person name="Ponnudurai R."/>
            <person name="Sayavedra L."/>
            <person name="Kleiner M."/>
            <person name="Heiden S.E."/>
            <person name="Thurmer A."/>
            <person name="Felbeck H."/>
            <person name="Schluter R."/>
            <person name="Sievert S.M."/>
            <person name="Daniel R."/>
            <person name="Schweder T."/>
            <person name="Markert S."/>
        </authorList>
    </citation>
    <scope>NUCLEOTIDE SEQUENCE</scope>
    <source>
        <strain evidence="2">BAT/CrabSpa'14</strain>
    </source>
</reference>
<proteinExistence type="predicted"/>
<evidence type="ECO:0000313" key="1">
    <source>
        <dbReference type="EMBL" id="AYQ57014.1"/>
    </source>
</evidence>
<reference evidence="3" key="1">
    <citation type="submission" date="2016-09" db="EMBL/GenBank/DDBJ databases">
        <title>Genome Sequence of Bathymodiolus thermophilus sulfur-oxidizing gill endosymbiont.</title>
        <authorList>
            <person name="Ponnudurai R."/>
            <person name="Kleiner M."/>
            <person name="Sayavedra L."/>
            <person name="Thuermer A."/>
            <person name="Felbeck H."/>
            <person name="Schlueter R."/>
            <person name="Schweder T."/>
            <person name="Markert S."/>
        </authorList>
    </citation>
    <scope>NUCLEOTIDE SEQUENCE [LARGE SCALE GENOMIC DNA]</scope>
    <source>
        <strain evidence="3">BAT/CrabSpa'14</strain>
    </source>
</reference>
<dbReference type="KEGG" id="bthg:MS2017_1322"/>
<dbReference type="EMBL" id="MIQH01000692">
    <property type="protein sequence ID" value="OIR24394.1"/>
    <property type="molecule type" value="Genomic_DNA"/>
</dbReference>
<reference evidence="1 4" key="3">
    <citation type="submission" date="2017-11" db="EMBL/GenBank/DDBJ databases">
        <title>Genome sequence of the bacterial symbiont EPR9N from a vent mussel Bathymodiolus thermophilus.</title>
        <authorList>
            <person name="Won Y.-J."/>
        </authorList>
    </citation>
    <scope>NUCLEOTIDE SEQUENCE [LARGE SCALE GENOMIC DNA]</scope>
    <source>
        <strain evidence="1 4">EPR9N</strain>
    </source>
</reference>
<dbReference type="Proteomes" id="UP000182798">
    <property type="component" value="Unassembled WGS sequence"/>
</dbReference>
<accession>A0A1J5TUA4</accession>
<dbReference type="Proteomes" id="UP000278334">
    <property type="component" value="Chromosome"/>
</dbReference>
<evidence type="ECO:0000313" key="2">
    <source>
        <dbReference type="EMBL" id="OIR24394.1"/>
    </source>
</evidence>
<dbReference type="EMBL" id="CP024634">
    <property type="protein sequence ID" value="AYQ57014.1"/>
    <property type="molecule type" value="Genomic_DNA"/>
</dbReference>
<gene>
    <name evidence="2" type="ORF">BGC33_03420</name>
    <name evidence="1" type="ORF">MS2017_1322</name>
</gene>
<evidence type="ECO:0000313" key="4">
    <source>
        <dbReference type="Proteomes" id="UP000278334"/>
    </source>
</evidence>
<organism evidence="2 3">
    <name type="scientific">Bathymodiolus thermophilus thioautotrophic gill symbiont</name>
    <dbReference type="NCBI Taxonomy" id="2360"/>
    <lineage>
        <taxon>Bacteria</taxon>
        <taxon>Pseudomonadati</taxon>
        <taxon>Pseudomonadota</taxon>
        <taxon>Gammaproteobacteria</taxon>
        <taxon>sulfur-oxidizing symbionts</taxon>
    </lineage>
</organism>
<sequence length="83" mass="9330">MIDTSENSIFKEHCNNLAGLFSSIEIVVTKAKFSSFVISCTYPQLVTLCLKNSKHTQLKNLVVATFKEISYPLPVISYPFARN</sequence>